<dbReference type="Gene3D" id="3.40.91.80">
    <property type="match status" value="1"/>
</dbReference>
<dbReference type="InterPro" id="IPR038365">
    <property type="entry name" value="EcoRII_C_sf"/>
</dbReference>
<dbReference type="InterPro" id="IPR011335">
    <property type="entry name" value="Restrct_endonuc-II-like"/>
</dbReference>
<name>A0ABV6L065_9SPHI</name>
<keyword evidence="3" id="KW-1185">Reference proteome</keyword>
<accession>A0ABV6L065</accession>
<keyword evidence="2" id="KW-0540">Nuclease</keyword>
<dbReference type="SUPFAM" id="SSF52980">
    <property type="entry name" value="Restriction endonuclease-like"/>
    <property type="match status" value="1"/>
</dbReference>
<protein>
    <submittedName>
        <fullName evidence="2">Type II restriction endonuclease</fullName>
    </submittedName>
</protein>
<dbReference type="RefSeq" id="WP_377020981.1">
    <property type="nucleotide sequence ID" value="NZ_JBHLTS010000004.1"/>
</dbReference>
<proteinExistence type="predicted"/>
<gene>
    <name evidence="2" type="ORF">ACFFGT_02815</name>
</gene>
<feature type="domain" description="Restriction endonuclease type II EcoRII C-terminal" evidence="1">
    <location>
        <begin position="226"/>
        <end position="393"/>
    </location>
</feature>
<dbReference type="InterPro" id="IPR015109">
    <property type="entry name" value="Restrct_endonuc_II_EcoRII_C"/>
</dbReference>
<reference evidence="2 3" key="1">
    <citation type="submission" date="2024-09" db="EMBL/GenBank/DDBJ databases">
        <authorList>
            <person name="Sun Q."/>
            <person name="Mori K."/>
        </authorList>
    </citation>
    <scope>NUCLEOTIDE SEQUENCE [LARGE SCALE GENOMIC DNA]</scope>
    <source>
        <strain evidence="2 3">NCAIM B.02415</strain>
    </source>
</reference>
<organism evidence="2 3">
    <name type="scientific">Mucilaginibacter angelicae</name>
    <dbReference type="NCBI Taxonomy" id="869718"/>
    <lineage>
        <taxon>Bacteria</taxon>
        <taxon>Pseudomonadati</taxon>
        <taxon>Bacteroidota</taxon>
        <taxon>Sphingobacteriia</taxon>
        <taxon>Sphingobacteriales</taxon>
        <taxon>Sphingobacteriaceae</taxon>
        <taxon>Mucilaginibacter</taxon>
    </lineage>
</organism>
<dbReference type="Pfam" id="PF09019">
    <property type="entry name" value="EcoRII-C"/>
    <property type="match status" value="1"/>
</dbReference>
<dbReference type="EMBL" id="JBHLTS010000004">
    <property type="protein sequence ID" value="MFC0513108.1"/>
    <property type="molecule type" value="Genomic_DNA"/>
</dbReference>
<dbReference type="Proteomes" id="UP001589828">
    <property type="component" value="Unassembled WGS sequence"/>
</dbReference>
<sequence>MSSPLSSFFSGVGVKRLSQVEVAPDTSNQHEFNGINEFRTIFGSDKKKFTTKFIFLSDDEEKSLEADGFMTWYDARENHPTRTEYRFYYSGNEVLSAAKANDLVVVGKTGNDQLAVIVAPQFSTSEKQLLWLFGIEEAASRFIVKDLSGDKRDLGFAGRYILSSLGMEHEDTAPDYLEDIIKRFGYSFPTTKEFSAYARSTLKDVSPVEQPDETLMAWLEREELLFKTLEKVIVKEQLIKGFGVDGTDVEEFIKLSLSIQNRRKSRAGFSFENNLAILFSLNKIHYSHGAVTERNNKPDFIFPGIRYYHDPLFDTRLLTMLGLKTTAKDRWRQVLSEAAKIPHKHLITLEPAISRNQTEEMIANNLQLVIPSPLYSTYSVAQQKQLLTLKEFIEMINGKQKQYSATPLLF</sequence>
<evidence type="ECO:0000313" key="2">
    <source>
        <dbReference type="EMBL" id="MFC0513108.1"/>
    </source>
</evidence>
<dbReference type="GO" id="GO:0004519">
    <property type="term" value="F:endonuclease activity"/>
    <property type="evidence" value="ECO:0007669"/>
    <property type="project" value="UniProtKB-KW"/>
</dbReference>
<evidence type="ECO:0000313" key="3">
    <source>
        <dbReference type="Proteomes" id="UP001589828"/>
    </source>
</evidence>
<evidence type="ECO:0000259" key="1">
    <source>
        <dbReference type="Pfam" id="PF09019"/>
    </source>
</evidence>
<comment type="caution">
    <text evidence="2">The sequence shown here is derived from an EMBL/GenBank/DDBJ whole genome shotgun (WGS) entry which is preliminary data.</text>
</comment>
<keyword evidence="2" id="KW-0255">Endonuclease</keyword>
<keyword evidence="2" id="KW-0378">Hydrolase</keyword>